<keyword evidence="4" id="KW-1185">Reference proteome</keyword>
<dbReference type="Pfam" id="PF20009">
    <property type="entry name" value="GEVED"/>
    <property type="match status" value="1"/>
</dbReference>
<protein>
    <recommendedName>
        <fullName evidence="2">GEVED domain-containing protein</fullName>
    </recommendedName>
</protein>
<dbReference type="Proteomes" id="UP000319004">
    <property type="component" value="Chromosome"/>
</dbReference>
<dbReference type="InterPro" id="IPR006626">
    <property type="entry name" value="PbH1"/>
</dbReference>
<dbReference type="PROSITE" id="PS00018">
    <property type="entry name" value="EF_HAND_1"/>
    <property type="match status" value="2"/>
</dbReference>
<sequence length="1175" mass="123529">MRRKHRSTGFHGRRTVAVEPLENRHLLSGDLWARVGSDSQDGNASADSAFYHVDHAGLLRAVESAPIAGSLGPVEPPSLRPDRVPGRARLPIAGDVLQEFRWVRHLVQADHDAGGFSEVGTFSGEGGGFRVELVVGPSTLLAHGQSIDDSSTRFQILPTLSASSDGLSQVRLAWTDQPAGVMPPPSIESVAAEAAALQPDATIPPAAVTACSSFENFDTAFLYNLPIGWTTSFSGGNAWQTFDLFSDSLPNHAVVPTPPFPSDNTLTSPVFTLSPSSTQLSFRTAYEMQPTSHGGVLEISIDGSPFVDVLDAGGRFVTGGYDATLAAANNPLSGRQTWTGQFRDYKDTVVDLPSVAVGQPIQLRWRMATNGDFFNGGWRVDTISLCAPQASMDYGDAPDPSYPTLQSSNGASHVVGGPLYLGSAVDAELDGQPDPAAMGDDQSGSDDDDGVLLPPYLRPGQTADVTVIASVAGGRLNAWVDFNDDGDWSDTGEQIFSDRILNAGPNQLSFFVPHHATGSATTQLRFRVSTQANLSFDGAADDGEVEDYALATAIQVLQVDTLDRLDDGNVSPGNVSLREAIRMSNQQFGYDLITFSPALAGGTIVAIENGFTVTDDVSIVGLGADQLTLSGNNQVRVFDLSSNADVTISDVTIADGRVIGSGRTGGGIRSLGNLRLQRSVVRNSVSDSGGGIYQVNGTLVVSDSTISQNTSQSGDGGGIRADDAVVVIERSDVSDNVATTSITGYRAYGGGIAMRSGDLTITDSTLDGNQANGSGGGFIADSSLQMAGSTISNNTAVLDGGGFAWGSPTETAEIVNSTISGNNVTNGIGGAITAFGGPMNVSHSTITNNSSGFVGGIVTILGSPTAPVVTLASSIVAGNQQVDLHNQSGSGMILSGGYNLIGISQTDAVFDQPGDQIWVQDPGLAPLQDNGGPTKTHAPYNNSPALNQGDPAASAGIAAVPLHDQRGNGYTRVDDGRIDIGAFEGFQARAPQVEHITIGSRSVLSYVAIFFDSPIDVTSPSAFKITNRDTHQILDSVRYSVHTQPGPNGNVSTVSLLFDPGVSVDTMLNSQNSLADGNYLLEIDPALIKSQEFDLFMESPLTFGDEEADRFFRLFGDRDGDRDVDGQDYQRFGQTFMKSVGEPGYDIQFDSDGDGDVDAQDYGRFGLRMLKRLPF</sequence>
<dbReference type="InterPro" id="IPR059226">
    <property type="entry name" value="Choice_anch_Q_dom"/>
</dbReference>
<dbReference type="RefSeq" id="WP_145384101.1">
    <property type="nucleotide sequence ID" value="NZ_CP037423.1"/>
</dbReference>
<feature type="domain" description="GEVED" evidence="2">
    <location>
        <begin position="476"/>
        <end position="550"/>
    </location>
</feature>
<evidence type="ECO:0000313" key="3">
    <source>
        <dbReference type="EMBL" id="QDV40253.1"/>
    </source>
</evidence>
<dbReference type="GO" id="GO:0000272">
    <property type="term" value="P:polysaccharide catabolic process"/>
    <property type="evidence" value="ECO:0007669"/>
    <property type="project" value="InterPro"/>
</dbReference>
<dbReference type="OrthoDB" id="292920at2"/>
<dbReference type="AlphaFoldDB" id="A0A518HHD1"/>
<proteinExistence type="predicted"/>
<accession>A0A518HHD1</accession>
<feature type="region of interest" description="Disordered" evidence="1">
    <location>
        <begin position="426"/>
        <end position="450"/>
    </location>
</feature>
<evidence type="ECO:0000313" key="4">
    <source>
        <dbReference type="Proteomes" id="UP000319004"/>
    </source>
</evidence>
<dbReference type="NCBIfam" id="NF041518">
    <property type="entry name" value="choice_anch_Q"/>
    <property type="match status" value="1"/>
</dbReference>
<dbReference type="InterPro" id="IPR045474">
    <property type="entry name" value="GEVED"/>
</dbReference>
<evidence type="ECO:0000256" key="1">
    <source>
        <dbReference type="SAM" id="MobiDB-lite"/>
    </source>
</evidence>
<dbReference type="InterPro" id="IPR036439">
    <property type="entry name" value="Dockerin_dom_sf"/>
</dbReference>
<dbReference type="SMART" id="SM00710">
    <property type="entry name" value="PbH1"/>
    <property type="match status" value="5"/>
</dbReference>
<reference evidence="3 4" key="1">
    <citation type="submission" date="2019-03" db="EMBL/GenBank/DDBJ databases">
        <title>Deep-cultivation of Planctomycetes and their phenomic and genomic characterization uncovers novel biology.</title>
        <authorList>
            <person name="Wiegand S."/>
            <person name="Jogler M."/>
            <person name="Boedeker C."/>
            <person name="Pinto D."/>
            <person name="Vollmers J."/>
            <person name="Rivas-Marin E."/>
            <person name="Kohn T."/>
            <person name="Peeters S.H."/>
            <person name="Heuer A."/>
            <person name="Rast P."/>
            <person name="Oberbeckmann S."/>
            <person name="Bunk B."/>
            <person name="Jeske O."/>
            <person name="Meyerdierks A."/>
            <person name="Storesund J.E."/>
            <person name="Kallscheuer N."/>
            <person name="Luecker S."/>
            <person name="Lage O.M."/>
            <person name="Pohl T."/>
            <person name="Merkel B.J."/>
            <person name="Hornburger P."/>
            <person name="Mueller R.-W."/>
            <person name="Bruemmer F."/>
            <person name="Labrenz M."/>
            <person name="Spormann A.M."/>
            <person name="Op den Camp H."/>
            <person name="Overmann J."/>
            <person name="Amann R."/>
            <person name="Jetten M.S.M."/>
            <person name="Mascher T."/>
            <person name="Medema M.H."/>
            <person name="Devos D.P."/>
            <person name="Kaster A.-K."/>
            <person name="Ovreas L."/>
            <person name="Rohde M."/>
            <person name="Galperin M.Y."/>
            <person name="Jogler C."/>
        </authorList>
    </citation>
    <scope>NUCLEOTIDE SEQUENCE [LARGE SCALE GENOMIC DNA]</scope>
    <source>
        <strain evidence="3 4">Enr13</strain>
    </source>
</reference>
<dbReference type="Gene3D" id="1.10.1330.10">
    <property type="entry name" value="Dockerin domain"/>
    <property type="match status" value="1"/>
</dbReference>
<dbReference type="InterPro" id="IPR018247">
    <property type="entry name" value="EF_Hand_1_Ca_BS"/>
</dbReference>
<organism evidence="3 4">
    <name type="scientific">Stieleria neptunia</name>
    <dbReference type="NCBI Taxonomy" id="2527979"/>
    <lineage>
        <taxon>Bacteria</taxon>
        <taxon>Pseudomonadati</taxon>
        <taxon>Planctomycetota</taxon>
        <taxon>Planctomycetia</taxon>
        <taxon>Pirellulales</taxon>
        <taxon>Pirellulaceae</taxon>
        <taxon>Stieleria</taxon>
    </lineage>
</organism>
<gene>
    <name evidence="3" type="ORF">Enr13x_00590</name>
</gene>
<evidence type="ECO:0000259" key="2">
    <source>
        <dbReference type="Pfam" id="PF20009"/>
    </source>
</evidence>
<dbReference type="SUPFAM" id="SSF51126">
    <property type="entry name" value="Pectin lyase-like"/>
    <property type="match status" value="1"/>
</dbReference>
<dbReference type="KEGG" id="snep:Enr13x_00590"/>
<dbReference type="InterPro" id="IPR011050">
    <property type="entry name" value="Pectin_lyase_fold/virulence"/>
</dbReference>
<name>A0A518HHD1_9BACT</name>
<dbReference type="EMBL" id="CP037423">
    <property type="protein sequence ID" value="QDV40253.1"/>
    <property type="molecule type" value="Genomic_DNA"/>
</dbReference>